<accession>A0A7W3MSS4</accession>
<comment type="subcellular location">
    <subcellularLocation>
        <location evidence="1">Cell membrane</location>
        <topology evidence="1">Multi-pass membrane protein</topology>
    </subcellularLocation>
</comment>
<evidence type="ECO:0000256" key="7">
    <source>
        <dbReference type="SAM" id="MobiDB-lite"/>
    </source>
</evidence>
<keyword evidence="5 8" id="KW-1133">Transmembrane helix</keyword>
<dbReference type="AlphaFoldDB" id="A0A7W3MSS4"/>
<dbReference type="GO" id="GO:0006835">
    <property type="term" value="P:dicarboxylic acid transport"/>
    <property type="evidence" value="ECO:0007669"/>
    <property type="project" value="TreeGrafter"/>
</dbReference>
<gene>
    <name evidence="9" type="ORF">HNR21_000091</name>
</gene>
<dbReference type="InterPro" id="IPR036458">
    <property type="entry name" value="Na:dicarbo_symporter_sf"/>
</dbReference>
<feature type="transmembrane region" description="Helical" evidence="8">
    <location>
        <begin position="150"/>
        <end position="167"/>
    </location>
</feature>
<feature type="transmembrane region" description="Helical" evidence="8">
    <location>
        <begin position="352"/>
        <end position="376"/>
    </location>
</feature>
<feature type="region of interest" description="Disordered" evidence="7">
    <location>
        <begin position="414"/>
        <end position="447"/>
    </location>
</feature>
<dbReference type="Proteomes" id="UP000539313">
    <property type="component" value="Unassembled WGS sequence"/>
</dbReference>
<dbReference type="InterPro" id="IPR001991">
    <property type="entry name" value="Na-dicarboxylate_symporter"/>
</dbReference>
<feature type="transmembrane region" description="Helical" evidence="8">
    <location>
        <begin position="188"/>
        <end position="212"/>
    </location>
</feature>
<dbReference type="PANTHER" id="PTHR42865">
    <property type="entry name" value="PROTON/GLUTAMATE-ASPARTATE SYMPORTER"/>
    <property type="match status" value="1"/>
</dbReference>
<dbReference type="Pfam" id="PF00375">
    <property type="entry name" value="SDF"/>
    <property type="match status" value="1"/>
</dbReference>
<evidence type="ECO:0000256" key="8">
    <source>
        <dbReference type="SAM" id="Phobius"/>
    </source>
</evidence>
<feature type="transmembrane region" description="Helical" evidence="8">
    <location>
        <begin position="224"/>
        <end position="245"/>
    </location>
</feature>
<feature type="transmembrane region" description="Helical" evidence="8">
    <location>
        <begin position="82"/>
        <end position="108"/>
    </location>
</feature>
<keyword evidence="10" id="KW-1185">Reference proteome</keyword>
<proteinExistence type="predicted"/>
<feature type="transmembrane region" description="Helical" evidence="8">
    <location>
        <begin position="326"/>
        <end position="346"/>
    </location>
</feature>
<organism evidence="9 10">
    <name type="scientific">Thermomonospora cellulosilytica</name>
    <dbReference type="NCBI Taxonomy" id="1411118"/>
    <lineage>
        <taxon>Bacteria</taxon>
        <taxon>Bacillati</taxon>
        <taxon>Actinomycetota</taxon>
        <taxon>Actinomycetes</taxon>
        <taxon>Streptosporangiales</taxon>
        <taxon>Thermomonosporaceae</taxon>
        <taxon>Thermomonospora</taxon>
    </lineage>
</organism>
<comment type="caution">
    <text evidence="9">The sequence shown here is derived from an EMBL/GenBank/DDBJ whole genome shotgun (WGS) entry which is preliminary data.</text>
</comment>
<evidence type="ECO:0000256" key="2">
    <source>
        <dbReference type="ARBA" id="ARBA00022448"/>
    </source>
</evidence>
<dbReference type="PRINTS" id="PR00173">
    <property type="entry name" value="EDTRNSPORT"/>
</dbReference>
<evidence type="ECO:0000256" key="6">
    <source>
        <dbReference type="ARBA" id="ARBA00023136"/>
    </source>
</evidence>
<keyword evidence="4 8" id="KW-0812">Transmembrane</keyword>
<keyword evidence="3" id="KW-1003">Cell membrane</keyword>
<evidence type="ECO:0000313" key="9">
    <source>
        <dbReference type="EMBL" id="MBA9001209.1"/>
    </source>
</evidence>
<dbReference type="GO" id="GO:0005886">
    <property type="term" value="C:plasma membrane"/>
    <property type="evidence" value="ECO:0007669"/>
    <property type="project" value="UniProtKB-SubCell"/>
</dbReference>
<evidence type="ECO:0000256" key="3">
    <source>
        <dbReference type="ARBA" id="ARBA00022475"/>
    </source>
</evidence>
<keyword evidence="6 8" id="KW-0472">Membrane</keyword>
<dbReference type="EMBL" id="JACJII010000001">
    <property type="protein sequence ID" value="MBA9001209.1"/>
    <property type="molecule type" value="Genomic_DNA"/>
</dbReference>
<name>A0A7W3MSS4_9ACTN</name>
<dbReference type="PANTHER" id="PTHR42865:SF7">
    <property type="entry name" value="PROTON_GLUTAMATE-ASPARTATE SYMPORTER"/>
    <property type="match status" value="1"/>
</dbReference>
<protein>
    <submittedName>
        <fullName evidence="9">Na+/H+-dicarboxylate symporter</fullName>
    </submittedName>
</protein>
<sequence>MRIFRRLAALPFWQQILLALALGTAVGALIHNFGSESVAENWLDPFGGVYVNLLKLVVLPLVFSAIVVSLGRLRHVGGVARLAGRTVVWFVVTSTVAVAIGLVVGLLVRPGEGVGDLPAEKAETEEVTWTQVLGNLVPGNPVQAMAEGNVLGVVFFAGLFGAALVTLGERGRRLTDLFDELYLVSQKLVWWVVRLAPIGSFFLIASVVATYGPGSLAPLAKFTGAIYLAAAVMLLAGYPLLLAAFARVSPVKFLRNAWPALQFAFVSASSLATLPISQRVSIERNGVQPEYTAFAQPLGATVKFDGCGAIYPAVAALFVSQYTGIGLGWTDFALIAVAAVIGQLGIGGTPGPALVALTLTLTTVGLPLEAIGYLIAVDRVIDMARTTVNVAGQLAVPVLVARSEGLLDKEVFDRPPVDITAAPPDETRAEETPAQRTPAEEPQLTKG</sequence>
<evidence type="ECO:0000256" key="5">
    <source>
        <dbReference type="ARBA" id="ARBA00022989"/>
    </source>
</evidence>
<keyword evidence="2" id="KW-0813">Transport</keyword>
<evidence type="ECO:0000256" key="1">
    <source>
        <dbReference type="ARBA" id="ARBA00004651"/>
    </source>
</evidence>
<evidence type="ECO:0000313" key="10">
    <source>
        <dbReference type="Proteomes" id="UP000539313"/>
    </source>
</evidence>
<dbReference type="Gene3D" id="1.10.3860.10">
    <property type="entry name" value="Sodium:dicarboxylate symporter"/>
    <property type="match status" value="1"/>
</dbReference>
<reference evidence="9 10" key="1">
    <citation type="submission" date="2020-08" db="EMBL/GenBank/DDBJ databases">
        <title>Sequencing the genomes of 1000 actinobacteria strains.</title>
        <authorList>
            <person name="Klenk H.-P."/>
        </authorList>
    </citation>
    <scope>NUCLEOTIDE SEQUENCE [LARGE SCALE GENOMIC DNA]</scope>
    <source>
        <strain evidence="9 10">DSM 45823</strain>
    </source>
</reference>
<dbReference type="SUPFAM" id="SSF118215">
    <property type="entry name" value="Proton glutamate symport protein"/>
    <property type="match status" value="1"/>
</dbReference>
<feature type="transmembrane region" description="Helical" evidence="8">
    <location>
        <begin position="51"/>
        <end position="70"/>
    </location>
</feature>
<evidence type="ECO:0000256" key="4">
    <source>
        <dbReference type="ARBA" id="ARBA00022692"/>
    </source>
</evidence>
<dbReference type="RefSeq" id="WP_182703618.1">
    <property type="nucleotide sequence ID" value="NZ_JACJII010000001.1"/>
</dbReference>
<dbReference type="GO" id="GO:0015293">
    <property type="term" value="F:symporter activity"/>
    <property type="evidence" value="ECO:0007669"/>
    <property type="project" value="UniProtKB-KW"/>
</dbReference>